<feature type="compositionally biased region" description="Acidic residues" evidence="1">
    <location>
        <begin position="23"/>
        <end position="37"/>
    </location>
</feature>
<dbReference type="Proteomes" id="UP000053820">
    <property type="component" value="Unassembled WGS sequence"/>
</dbReference>
<feature type="compositionally biased region" description="Basic and acidic residues" evidence="1">
    <location>
        <begin position="57"/>
        <end position="74"/>
    </location>
</feature>
<feature type="compositionally biased region" description="Basic and acidic residues" evidence="1">
    <location>
        <begin position="1"/>
        <end position="10"/>
    </location>
</feature>
<dbReference type="HOGENOM" id="CLU_2109368_0_0_1"/>
<dbReference type="AlphaFoldDB" id="A0A0C9W8I6"/>
<reference evidence="2 3" key="1">
    <citation type="submission" date="2014-04" db="EMBL/GenBank/DDBJ databases">
        <title>Evolutionary Origins and Diversification of the Mycorrhizal Mutualists.</title>
        <authorList>
            <consortium name="DOE Joint Genome Institute"/>
            <consortium name="Mycorrhizal Genomics Consortium"/>
            <person name="Kohler A."/>
            <person name="Kuo A."/>
            <person name="Nagy L.G."/>
            <person name="Floudas D."/>
            <person name="Copeland A."/>
            <person name="Barry K.W."/>
            <person name="Cichocki N."/>
            <person name="Veneault-Fourrey C."/>
            <person name="LaButti K."/>
            <person name="Lindquist E.A."/>
            <person name="Lipzen A."/>
            <person name="Lundell T."/>
            <person name="Morin E."/>
            <person name="Murat C."/>
            <person name="Riley R."/>
            <person name="Ohm R."/>
            <person name="Sun H."/>
            <person name="Tunlid A."/>
            <person name="Henrissat B."/>
            <person name="Grigoriev I.V."/>
            <person name="Hibbett D.S."/>
            <person name="Martin F."/>
        </authorList>
    </citation>
    <scope>NUCLEOTIDE SEQUENCE [LARGE SCALE GENOMIC DNA]</scope>
    <source>
        <strain evidence="2 3">MD-312</strain>
    </source>
</reference>
<name>A0A0C9W8I6_9AGAM</name>
<evidence type="ECO:0000313" key="3">
    <source>
        <dbReference type="Proteomes" id="UP000053820"/>
    </source>
</evidence>
<sequence length="126" mass="14223">MFDEDFRSGSDIDGYASPKDDSAEQEDSEQEENDPSGEDNLGRLEDKPEHAVSSGTESRDSPIREHDRQDRCSQHQEAVNVGRRSYIHRPQFKANVGQESSRVQVEANKKLKAGFYGRVGVRRADL</sequence>
<accession>A0A0C9W8I6</accession>
<dbReference type="EMBL" id="KN839889">
    <property type="protein sequence ID" value="KIJ59356.1"/>
    <property type="molecule type" value="Genomic_DNA"/>
</dbReference>
<evidence type="ECO:0000313" key="2">
    <source>
        <dbReference type="EMBL" id="KIJ59356.1"/>
    </source>
</evidence>
<keyword evidence="3" id="KW-1185">Reference proteome</keyword>
<feature type="compositionally biased region" description="Basic and acidic residues" evidence="1">
    <location>
        <begin position="40"/>
        <end position="50"/>
    </location>
</feature>
<gene>
    <name evidence="2" type="ORF">HYDPIDRAFT_118563</name>
</gene>
<organism evidence="2 3">
    <name type="scientific">Hydnomerulius pinastri MD-312</name>
    <dbReference type="NCBI Taxonomy" id="994086"/>
    <lineage>
        <taxon>Eukaryota</taxon>
        <taxon>Fungi</taxon>
        <taxon>Dikarya</taxon>
        <taxon>Basidiomycota</taxon>
        <taxon>Agaricomycotina</taxon>
        <taxon>Agaricomycetes</taxon>
        <taxon>Agaricomycetidae</taxon>
        <taxon>Boletales</taxon>
        <taxon>Boletales incertae sedis</taxon>
        <taxon>Leucogyrophana</taxon>
    </lineage>
</organism>
<feature type="region of interest" description="Disordered" evidence="1">
    <location>
        <begin position="1"/>
        <end position="86"/>
    </location>
</feature>
<protein>
    <submittedName>
        <fullName evidence="2">Uncharacterized protein</fullName>
    </submittedName>
</protein>
<proteinExistence type="predicted"/>
<evidence type="ECO:0000256" key="1">
    <source>
        <dbReference type="SAM" id="MobiDB-lite"/>
    </source>
</evidence>